<dbReference type="Pfam" id="PF11747">
    <property type="entry name" value="RebB"/>
    <property type="match status" value="1"/>
</dbReference>
<dbReference type="EMBL" id="RYZR01000001">
    <property type="protein sequence ID" value="RUL67109.1"/>
    <property type="molecule type" value="Genomic_DNA"/>
</dbReference>
<reference evidence="1 2" key="1">
    <citation type="submission" date="2018-12" db="EMBL/GenBank/DDBJ databases">
        <title>Dyella dinghuensis sp. nov. DHOA06 and Dyella choica sp. nov. 4M-K27, isolated from forest soil.</title>
        <authorList>
            <person name="Qiu L.-H."/>
            <person name="Gao Z.-H."/>
        </authorList>
    </citation>
    <scope>NUCLEOTIDE SEQUENCE [LARGE SCALE GENOMIC DNA]</scope>
    <source>
        <strain evidence="1 2">DHOA06</strain>
    </source>
</reference>
<proteinExistence type="predicted"/>
<sequence length="115" mass="12167">MTDETTVNSQITDAVTQVNASVEGSSEALARAMANQIMAHAVSVAIQNAVAQQQHLYMLRNAVTTTAVRAILKSDPEQALRFANEALNGDDLAQTIEQLSALLNNKSAGETKPGT</sequence>
<dbReference type="OrthoDB" id="5900848at2"/>
<comment type="caution">
    <text evidence="1">The sequence shown here is derived from an EMBL/GenBank/DDBJ whole genome shotgun (WGS) entry which is preliminary data.</text>
</comment>
<dbReference type="InterPro" id="IPR021070">
    <property type="entry name" value="Killing_trait_RebB"/>
</dbReference>
<organism evidence="1 2">
    <name type="scientific">Dyella dinghuensis</name>
    <dbReference type="NCBI Taxonomy" id="1920169"/>
    <lineage>
        <taxon>Bacteria</taxon>
        <taxon>Pseudomonadati</taxon>
        <taxon>Pseudomonadota</taxon>
        <taxon>Gammaproteobacteria</taxon>
        <taxon>Lysobacterales</taxon>
        <taxon>Rhodanobacteraceae</taxon>
        <taxon>Dyella</taxon>
    </lineage>
</organism>
<dbReference type="AlphaFoldDB" id="A0A432LXR8"/>
<accession>A0A432LXR8</accession>
<keyword evidence="2" id="KW-1185">Reference proteome</keyword>
<dbReference type="Proteomes" id="UP000267077">
    <property type="component" value="Unassembled WGS sequence"/>
</dbReference>
<gene>
    <name evidence="1" type="ORF">EKH79_00440</name>
</gene>
<protein>
    <submittedName>
        <fullName evidence="1">R body protein</fullName>
    </submittedName>
</protein>
<name>A0A432LXR8_9GAMM</name>
<evidence type="ECO:0000313" key="2">
    <source>
        <dbReference type="Proteomes" id="UP000267077"/>
    </source>
</evidence>
<evidence type="ECO:0000313" key="1">
    <source>
        <dbReference type="EMBL" id="RUL67109.1"/>
    </source>
</evidence>
<dbReference type="RefSeq" id="WP_126671820.1">
    <property type="nucleotide sequence ID" value="NZ_RYZR01000001.1"/>
</dbReference>